<dbReference type="AlphaFoldDB" id="A0A2V1DMS3"/>
<dbReference type="STRING" id="97972.A0A2V1DMS3"/>
<feature type="region of interest" description="Disordered" evidence="4">
    <location>
        <begin position="413"/>
        <end position="477"/>
    </location>
</feature>
<dbReference type="InterPro" id="IPR011989">
    <property type="entry name" value="ARM-like"/>
</dbReference>
<evidence type="ECO:0000256" key="3">
    <source>
        <dbReference type="ARBA" id="ARBA00023242"/>
    </source>
</evidence>
<evidence type="ECO:0000256" key="1">
    <source>
        <dbReference type="ARBA" id="ARBA00004123"/>
    </source>
</evidence>
<dbReference type="Pfam" id="PF11935">
    <property type="entry name" value="SYMPK_PTA1_N"/>
    <property type="match status" value="1"/>
</dbReference>
<keyword evidence="7" id="KW-1185">Reference proteome</keyword>
<feature type="compositionally biased region" description="Acidic residues" evidence="4">
    <location>
        <begin position="429"/>
        <end position="445"/>
    </location>
</feature>
<feature type="region of interest" description="Disordered" evidence="4">
    <location>
        <begin position="733"/>
        <end position="758"/>
    </location>
</feature>
<gene>
    <name evidence="6" type="ORF">DM02DRAFT_564546</name>
</gene>
<dbReference type="EMBL" id="KZ805391">
    <property type="protein sequence ID" value="PVH99517.1"/>
    <property type="molecule type" value="Genomic_DNA"/>
</dbReference>
<feature type="region of interest" description="Disordered" evidence="4">
    <location>
        <begin position="299"/>
        <end position="318"/>
    </location>
</feature>
<dbReference type="InterPro" id="IPR032460">
    <property type="entry name" value="Symplekin/Pta1_N"/>
</dbReference>
<keyword evidence="2" id="KW-0507">mRNA processing</keyword>
<organism evidence="6 7">
    <name type="scientific">Periconia macrospinosa</name>
    <dbReference type="NCBI Taxonomy" id="97972"/>
    <lineage>
        <taxon>Eukaryota</taxon>
        <taxon>Fungi</taxon>
        <taxon>Dikarya</taxon>
        <taxon>Ascomycota</taxon>
        <taxon>Pezizomycotina</taxon>
        <taxon>Dothideomycetes</taxon>
        <taxon>Pleosporomycetidae</taxon>
        <taxon>Pleosporales</taxon>
        <taxon>Massarineae</taxon>
        <taxon>Periconiaceae</taxon>
        <taxon>Periconia</taxon>
    </lineage>
</organism>
<dbReference type="Proteomes" id="UP000244855">
    <property type="component" value="Unassembled WGS sequence"/>
</dbReference>
<proteinExistence type="predicted"/>
<evidence type="ECO:0000313" key="6">
    <source>
        <dbReference type="EMBL" id="PVH99517.1"/>
    </source>
</evidence>
<sequence length="758" mass="83692">MTQILDQLEAARKLALSDGANYPNIIPGVLPIVGANSNANIEVRRWGADFLAEAFASPTWPPEVKESRALGVPESLKEYLEVVQDRAVIKSAILTAATIYPLIYRHTIADPNDSHTWQLMHAIKLNILQRMDAAPSGVRICCVKFLQQVVLTQTPGMVDPRRPDPNDTSLAILPRNHALLPYGNLEAEGHGLLDRMLDIIHGDHSDALLVTAVLNTLGILIQRRPIAANKILQSVLNFNPLKLANSPMTPKNRVIMKSLERTTRALLVNILKRNPENPHNGRIQQYLERMHRMRLDVFDESSRKRPAPAEPTDGLDAAKRQRLRANVPPAPTTVPVSAPPPATTLPPGPVTHRQLFTLTPDAGAAGFDVQAFTDPEQLVNLTVRLLQSVDESQLGKAINVVRSRYLNLTTTASGAPAASAPPPAPQPVVDDEEDYEPDFEPEDAEQVANSLDSLPPTDTLEPPSTSLAPYKLPEAPPLTEQEVRQYGEVSVRNAFGMLGSIDEKDKGKPTKVGFNRLAGSDYGRDSWITILSRLATRTSAGLDDPDEGVKDEFAVKNIKGNFSISDAVRDGLYTYIMYDWRKRIDIAISWLTEEWYNDNLLRHSAKIATKAGSLNGNTPSGIPATKGNYERCALRLIDGMLPFVEHTDKSLLRFISELPKLDHDILARLIKMSEDPERIDLSCKVLQYLHMFRPPVRSLVSDILLELWKVNHRARPSAGKLLKHYRPDVTLEDTNGASAGDGGEVKVEHTNGVIQQAS</sequence>
<keyword evidence="3" id="KW-0539">Nucleus</keyword>
<name>A0A2V1DMS3_9PLEO</name>
<evidence type="ECO:0000259" key="5">
    <source>
        <dbReference type="Pfam" id="PF11935"/>
    </source>
</evidence>
<dbReference type="Gene3D" id="1.25.10.10">
    <property type="entry name" value="Leucine-rich Repeat Variant"/>
    <property type="match status" value="1"/>
</dbReference>
<evidence type="ECO:0000313" key="7">
    <source>
        <dbReference type="Proteomes" id="UP000244855"/>
    </source>
</evidence>
<comment type="subcellular location">
    <subcellularLocation>
        <location evidence="1">Nucleus</location>
    </subcellularLocation>
</comment>
<protein>
    <recommendedName>
        <fullName evidence="5">Symplekin/Pta1 N-terminal domain-containing protein</fullName>
    </recommendedName>
</protein>
<dbReference type="GO" id="GO:0005847">
    <property type="term" value="C:mRNA cleavage and polyadenylation specificity factor complex"/>
    <property type="evidence" value="ECO:0007669"/>
    <property type="project" value="TreeGrafter"/>
</dbReference>
<dbReference type="PANTHER" id="PTHR15245:SF20">
    <property type="entry name" value="SYMPLEKIN"/>
    <property type="match status" value="1"/>
</dbReference>
<reference evidence="6 7" key="1">
    <citation type="journal article" date="2018" name="Sci. Rep.">
        <title>Comparative genomics provides insights into the lifestyle and reveals functional heterogeneity of dark septate endophytic fungi.</title>
        <authorList>
            <person name="Knapp D.G."/>
            <person name="Nemeth J.B."/>
            <person name="Barry K."/>
            <person name="Hainaut M."/>
            <person name="Henrissat B."/>
            <person name="Johnson J."/>
            <person name="Kuo A."/>
            <person name="Lim J.H.P."/>
            <person name="Lipzen A."/>
            <person name="Nolan M."/>
            <person name="Ohm R.A."/>
            <person name="Tamas L."/>
            <person name="Grigoriev I.V."/>
            <person name="Spatafora J.W."/>
            <person name="Nagy L.G."/>
            <person name="Kovacs G.M."/>
        </authorList>
    </citation>
    <scope>NUCLEOTIDE SEQUENCE [LARGE SCALE GENOMIC DNA]</scope>
    <source>
        <strain evidence="6 7">DSE2036</strain>
    </source>
</reference>
<dbReference type="InterPro" id="IPR021850">
    <property type="entry name" value="Symplekin/Pta1"/>
</dbReference>
<feature type="domain" description="Symplekin/Pta1 N-terminal" evidence="5">
    <location>
        <begin position="85"/>
        <end position="304"/>
    </location>
</feature>
<dbReference type="OrthoDB" id="331600at2759"/>
<evidence type="ECO:0000256" key="4">
    <source>
        <dbReference type="SAM" id="MobiDB-lite"/>
    </source>
</evidence>
<dbReference type="PANTHER" id="PTHR15245">
    <property type="entry name" value="SYMPLEKIN-RELATED"/>
    <property type="match status" value="1"/>
</dbReference>
<evidence type="ECO:0000256" key="2">
    <source>
        <dbReference type="ARBA" id="ARBA00022664"/>
    </source>
</evidence>
<dbReference type="GO" id="GO:0006397">
    <property type="term" value="P:mRNA processing"/>
    <property type="evidence" value="ECO:0007669"/>
    <property type="project" value="UniProtKB-KW"/>
</dbReference>
<accession>A0A2V1DMS3</accession>